<dbReference type="EMBL" id="JAUIZM010000007">
    <property type="protein sequence ID" value="KAK1377069.1"/>
    <property type="molecule type" value="Genomic_DNA"/>
</dbReference>
<dbReference type="PANTHER" id="PTHR43522">
    <property type="entry name" value="TRANSKETOLASE"/>
    <property type="match status" value="1"/>
</dbReference>
<reference evidence="1" key="2">
    <citation type="submission" date="2023-05" db="EMBL/GenBank/DDBJ databases">
        <authorList>
            <person name="Schelkunov M.I."/>
        </authorList>
    </citation>
    <scope>NUCLEOTIDE SEQUENCE</scope>
    <source>
        <strain evidence="1">Hsosn_3</strain>
        <tissue evidence="1">Leaf</tissue>
    </source>
</reference>
<evidence type="ECO:0000313" key="2">
    <source>
        <dbReference type="Proteomes" id="UP001237642"/>
    </source>
</evidence>
<evidence type="ECO:0000313" key="1">
    <source>
        <dbReference type="EMBL" id="KAK1377069.1"/>
    </source>
</evidence>
<proteinExistence type="predicted"/>
<dbReference type="GO" id="GO:0004802">
    <property type="term" value="F:transketolase activity"/>
    <property type="evidence" value="ECO:0007669"/>
    <property type="project" value="TreeGrafter"/>
</dbReference>
<accession>A0AAD8I250</accession>
<dbReference type="GO" id="GO:0005829">
    <property type="term" value="C:cytosol"/>
    <property type="evidence" value="ECO:0007669"/>
    <property type="project" value="TreeGrafter"/>
</dbReference>
<name>A0AAD8I250_9APIA</name>
<sequence>MLFNKSRPLSIYIRRLVIANAVGLALAEKHLAVRFKKPNSKTQVKESFLGKLPCTTLDRGIANVVGLALAEKHLAVRFKKPNSKTQVKESFLGKLPCTTLDMVECYPTNLGH</sequence>
<protein>
    <submittedName>
        <fullName evidence="1">Uncharacterized protein</fullName>
    </submittedName>
</protein>
<keyword evidence="2" id="KW-1185">Reference proteome</keyword>
<dbReference type="GO" id="GO:0006098">
    <property type="term" value="P:pentose-phosphate shunt"/>
    <property type="evidence" value="ECO:0007669"/>
    <property type="project" value="TreeGrafter"/>
</dbReference>
<comment type="caution">
    <text evidence="1">The sequence shown here is derived from an EMBL/GenBank/DDBJ whole genome shotgun (WGS) entry which is preliminary data.</text>
</comment>
<reference evidence="1" key="1">
    <citation type="submission" date="2023-02" db="EMBL/GenBank/DDBJ databases">
        <title>Genome of toxic invasive species Heracleum sosnowskyi carries increased number of genes despite the absence of recent whole-genome duplications.</title>
        <authorList>
            <person name="Schelkunov M."/>
            <person name="Shtratnikova V."/>
            <person name="Makarenko M."/>
            <person name="Klepikova A."/>
            <person name="Omelchenko D."/>
            <person name="Novikova G."/>
            <person name="Obukhova E."/>
            <person name="Bogdanov V."/>
            <person name="Penin A."/>
            <person name="Logacheva M."/>
        </authorList>
    </citation>
    <scope>NUCLEOTIDE SEQUENCE</scope>
    <source>
        <strain evidence="1">Hsosn_3</strain>
        <tissue evidence="1">Leaf</tissue>
    </source>
</reference>
<dbReference type="InterPro" id="IPR033247">
    <property type="entry name" value="Transketolase_fam"/>
</dbReference>
<dbReference type="PANTHER" id="PTHR43522:SF2">
    <property type="entry name" value="TRANSKETOLASE 1-RELATED"/>
    <property type="match status" value="1"/>
</dbReference>
<dbReference type="Proteomes" id="UP001237642">
    <property type="component" value="Unassembled WGS sequence"/>
</dbReference>
<organism evidence="1 2">
    <name type="scientific">Heracleum sosnowskyi</name>
    <dbReference type="NCBI Taxonomy" id="360622"/>
    <lineage>
        <taxon>Eukaryota</taxon>
        <taxon>Viridiplantae</taxon>
        <taxon>Streptophyta</taxon>
        <taxon>Embryophyta</taxon>
        <taxon>Tracheophyta</taxon>
        <taxon>Spermatophyta</taxon>
        <taxon>Magnoliopsida</taxon>
        <taxon>eudicotyledons</taxon>
        <taxon>Gunneridae</taxon>
        <taxon>Pentapetalae</taxon>
        <taxon>asterids</taxon>
        <taxon>campanulids</taxon>
        <taxon>Apiales</taxon>
        <taxon>Apiaceae</taxon>
        <taxon>Apioideae</taxon>
        <taxon>apioid superclade</taxon>
        <taxon>Tordylieae</taxon>
        <taxon>Tordyliinae</taxon>
        <taxon>Heracleum</taxon>
    </lineage>
</organism>
<gene>
    <name evidence="1" type="ORF">POM88_033262</name>
</gene>
<dbReference type="AlphaFoldDB" id="A0AAD8I250"/>